<evidence type="ECO:0000313" key="6">
    <source>
        <dbReference type="Proteomes" id="UP001221217"/>
    </source>
</evidence>
<name>A0AAJ1IH91_9SPIO</name>
<protein>
    <submittedName>
        <fullName evidence="5">FAD binding domain-containing protein</fullName>
    </submittedName>
</protein>
<dbReference type="AlphaFoldDB" id="A0AAJ1IH91"/>
<dbReference type="Proteomes" id="UP001221217">
    <property type="component" value="Unassembled WGS sequence"/>
</dbReference>
<dbReference type="SUPFAM" id="SSF56176">
    <property type="entry name" value="FAD-binding/transporter-associated domain-like"/>
    <property type="match status" value="1"/>
</dbReference>
<organism evidence="5 6">
    <name type="scientific">Candidatus Thalassospirochaeta sargassi</name>
    <dbReference type="NCBI Taxonomy" id="3119039"/>
    <lineage>
        <taxon>Bacteria</taxon>
        <taxon>Pseudomonadati</taxon>
        <taxon>Spirochaetota</taxon>
        <taxon>Spirochaetia</taxon>
        <taxon>Spirochaetales</taxon>
        <taxon>Spirochaetaceae</taxon>
        <taxon>Candidatus Thalassospirochaeta</taxon>
    </lineage>
</organism>
<dbReference type="PANTHER" id="PTHR42659">
    <property type="entry name" value="XANTHINE DEHYDROGENASE SUBUNIT C-RELATED"/>
    <property type="match status" value="1"/>
</dbReference>
<reference evidence="5 6" key="1">
    <citation type="submission" date="2022-12" db="EMBL/GenBank/DDBJ databases">
        <title>Metagenome assembled genome from gulf of manar.</title>
        <authorList>
            <person name="Kohli P."/>
            <person name="Pk S."/>
            <person name="Venkata Ramana C."/>
            <person name="Sasikala C."/>
        </authorList>
    </citation>
    <scope>NUCLEOTIDE SEQUENCE [LARGE SCALE GENOMIC DNA]</scope>
    <source>
        <strain evidence="5">JB008</strain>
    </source>
</reference>
<dbReference type="Pfam" id="PF00941">
    <property type="entry name" value="FAD_binding_5"/>
    <property type="match status" value="1"/>
</dbReference>
<dbReference type="Gene3D" id="3.30.465.10">
    <property type="match status" value="1"/>
</dbReference>
<gene>
    <name evidence="5" type="ORF">PQJ61_10150</name>
</gene>
<dbReference type="PANTHER" id="PTHR42659:SF2">
    <property type="entry name" value="XANTHINE DEHYDROGENASE SUBUNIT C-RELATED"/>
    <property type="match status" value="1"/>
</dbReference>
<evidence type="ECO:0000259" key="4">
    <source>
        <dbReference type="PROSITE" id="PS51387"/>
    </source>
</evidence>
<dbReference type="InterPro" id="IPR016166">
    <property type="entry name" value="FAD-bd_PCMH"/>
</dbReference>
<keyword evidence="2" id="KW-0274">FAD</keyword>
<dbReference type="EMBL" id="JAQQAL010000022">
    <property type="protein sequence ID" value="MDC7227111.1"/>
    <property type="molecule type" value="Genomic_DNA"/>
</dbReference>
<feature type="domain" description="FAD-binding PCMH-type" evidence="4">
    <location>
        <begin position="1"/>
        <end position="163"/>
    </location>
</feature>
<dbReference type="InterPro" id="IPR016169">
    <property type="entry name" value="FAD-bd_PCMH_sub2"/>
</dbReference>
<keyword evidence="1" id="KW-0285">Flavoprotein</keyword>
<evidence type="ECO:0000256" key="2">
    <source>
        <dbReference type="ARBA" id="ARBA00022827"/>
    </source>
</evidence>
<dbReference type="GO" id="GO:0071949">
    <property type="term" value="F:FAD binding"/>
    <property type="evidence" value="ECO:0007669"/>
    <property type="project" value="InterPro"/>
</dbReference>
<dbReference type="InterPro" id="IPR051312">
    <property type="entry name" value="Diverse_Substr_Oxidored"/>
</dbReference>
<accession>A0AAJ1IH91</accession>
<keyword evidence="3" id="KW-0560">Oxidoreductase</keyword>
<dbReference type="PROSITE" id="PS51387">
    <property type="entry name" value="FAD_PCMH"/>
    <property type="match status" value="1"/>
</dbReference>
<proteinExistence type="predicted"/>
<dbReference type="InterPro" id="IPR036318">
    <property type="entry name" value="FAD-bd_PCMH-like_sf"/>
</dbReference>
<dbReference type="GO" id="GO:0016491">
    <property type="term" value="F:oxidoreductase activity"/>
    <property type="evidence" value="ECO:0007669"/>
    <property type="project" value="UniProtKB-KW"/>
</dbReference>
<comment type="caution">
    <text evidence="5">The sequence shown here is derived from an EMBL/GenBank/DDBJ whole genome shotgun (WGS) entry which is preliminary data.</text>
</comment>
<dbReference type="InterPro" id="IPR002346">
    <property type="entry name" value="Mopterin_DH_FAD-bd"/>
</dbReference>
<evidence type="ECO:0000256" key="3">
    <source>
        <dbReference type="ARBA" id="ARBA00023002"/>
    </source>
</evidence>
<evidence type="ECO:0000256" key="1">
    <source>
        <dbReference type="ARBA" id="ARBA00022630"/>
    </source>
</evidence>
<sequence>MNELKWFFPGSGSEALDLFKNDYRPHAGGTYLIKTPLNIRGLFDLSRIRKYREIKAEKSAVSIGAAVSYTETARFCEKMLPQNILSSALSKAAATPLRNRITIGGSAAALPIWSDLASPLAAAGADIFFEGSEDIISAVDYFNNRDIRKNNLVSSVRIPTGYLNGAYYRCTLTGFDYPFFTIAVSIRGKNMYNCAFSGCRGFLKIFSGSRDVIITEAEKKLEFSDRREFSGDYLKHRAATALKRLLSTGGSIDE</sequence>
<evidence type="ECO:0000313" key="5">
    <source>
        <dbReference type="EMBL" id="MDC7227111.1"/>
    </source>
</evidence>